<organism evidence="1 2">
    <name type="scientific">Pleuronectes platessa</name>
    <name type="common">European plaice</name>
    <dbReference type="NCBI Taxonomy" id="8262"/>
    <lineage>
        <taxon>Eukaryota</taxon>
        <taxon>Metazoa</taxon>
        <taxon>Chordata</taxon>
        <taxon>Craniata</taxon>
        <taxon>Vertebrata</taxon>
        <taxon>Euteleostomi</taxon>
        <taxon>Actinopterygii</taxon>
        <taxon>Neopterygii</taxon>
        <taxon>Teleostei</taxon>
        <taxon>Neoteleostei</taxon>
        <taxon>Acanthomorphata</taxon>
        <taxon>Carangaria</taxon>
        <taxon>Pleuronectiformes</taxon>
        <taxon>Pleuronectoidei</taxon>
        <taxon>Pleuronectidae</taxon>
        <taxon>Pleuronectes</taxon>
    </lineage>
</organism>
<gene>
    <name evidence="1" type="ORF">PLEPLA_LOCUS13951</name>
</gene>
<accession>A0A9N7YGQ3</accession>
<reference evidence="1" key="1">
    <citation type="submission" date="2020-03" db="EMBL/GenBank/DDBJ databases">
        <authorList>
            <person name="Weist P."/>
        </authorList>
    </citation>
    <scope>NUCLEOTIDE SEQUENCE</scope>
</reference>
<keyword evidence="2" id="KW-1185">Reference proteome</keyword>
<comment type="caution">
    <text evidence="1">The sequence shown here is derived from an EMBL/GenBank/DDBJ whole genome shotgun (WGS) entry which is preliminary data.</text>
</comment>
<evidence type="ECO:0000313" key="1">
    <source>
        <dbReference type="EMBL" id="CAB1426017.1"/>
    </source>
</evidence>
<sequence length="108" mass="11827">MTWPILVSGHQLVREDNCILLWEQQSRGAPVSTSHVSRRQPMAMCGFGSYASLLVKVNGVSPELSAVANGVPIDPTHSHRCCSPYGTAEGVFEYVYRVVLTCGLYITQ</sequence>
<dbReference type="Proteomes" id="UP001153269">
    <property type="component" value="Unassembled WGS sequence"/>
</dbReference>
<dbReference type="EMBL" id="CADEAL010000853">
    <property type="protein sequence ID" value="CAB1426017.1"/>
    <property type="molecule type" value="Genomic_DNA"/>
</dbReference>
<evidence type="ECO:0000313" key="2">
    <source>
        <dbReference type="Proteomes" id="UP001153269"/>
    </source>
</evidence>
<proteinExistence type="predicted"/>
<dbReference type="AlphaFoldDB" id="A0A9N7YGQ3"/>
<protein>
    <submittedName>
        <fullName evidence="1">Uncharacterized protein</fullName>
    </submittedName>
</protein>
<name>A0A9N7YGQ3_PLEPL</name>